<name>A0AAX3J9D6_9GAMM</name>
<reference evidence="1 2" key="1">
    <citation type="submission" date="2019-10" db="EMBL/GenBank/DDBJ databases">
        <authorList>
            <person name="Karimi E."/>
        </authorList>
    </citation>
    <scope>NUCLEOTIDE SEQUENCE [LARGE SCALE GENOMIC DNA]</scope>
    <source>
        <strain evidence="1">Pantoea sp. 111</strain>
    </source>
</reference>
<proteinExistence type="predicted"/>
<dbReference type="AlphaFoldDB" id="A0AAX3J9D6"/>
<dbReference type="Proteomes" id="UP000433737">
    <property type="component" value="Unassembled WGS sequence"/>
</dbReference>
<sequence>MCCRKVVVSVHKNRTTILVYLNLYDMNLTALTRLKIATSLYRWDYLIMFSAGRLAISDGFSTTV</sequence>
<accession>A0AAX3J9D6</accession>
<evidence type="ECO:0000313" key="1">
    <source>
        <dbReference type="EMBL" id="VXC24539.1"/>
    </source>
</evidence>
<dbReference type="EMBL" id="CABWMH010000023">
    <property type="protein sequence ID" value="VXC24539.1"/>
    <property type="molecule type" value="Genomic_DNA"/>
</dbReference>
<organism evidence="1 2">
    <name type="scientific">Pantoea brenneri</name>
    <dbReference type="NCBI Taxonomy" id="472694"/>
    <lineage>
        <taxon>Bacteria</taxon>
        <taxon>Pseudomonadati</taxon>
        <taxon>Pseudomonadota</taxon>
        <taxon>Gammaproteobacteria</taxon>
        <taxon>Enterobacterales</taxon>
        <taxon>Erwiniaceae</taxon>
        <taxon>Pantoea</taxon>
    </lineage>
</organism>
<evidence type="ECO:0000313" key="2">
    <source>
        <dbReference type="Proteomes" id="UP000433737"/>
    </source>
</evidence>
<comment type="caution">
    <text evidence="1">The sequence shown here is derived from an EMBL/GenBank/DDBJ whole genome shotgun (WGS) entry which is preliminary data.</text>
</comment>
<gene>
    <name evidence="1" type="ORF">PANT111_30005</name>
</gene>
<protein>
    <submittedName>
        <fullName evidence="1">Uncharacterized protein</fullName>
    </submittedName>
</protein>